<evidence type="ECO:0000313" key="7">
    <source>
        <dbReference type="Proteomes" id="UP001339911"/>
    </source>
</evidence>
<protein>
    <submittedName>
        <fullName evidence="6">LLM class F420-dependent oxidoreductase</fullName>
        <ecNumber evidence="6">1.-.-.-</ecNumber>
    </submittedName>
</protein>
<evidence type="ECO:0000256" key="2">
    <source>
        <dbReference type="ARBA" id="ARBA00022643"/>
    </source>
</evidence>
<evidence type="ECO:0000313" key="6">
    <source>
        <dbReference type="EMBL" id="MEE6306997.1"/>
    </source>
</evidence>
<dbReference type="InterPro" id="IPR036661">
    <property type="entry name" value="Luciferase-like_sf"/>
</dbReference>
<feature type="domain" description="Luciferase-like" evidence="5">
    <location>
        <begin position="11"/>
        <end position="255"/>
    </location>
</feature>
<sequence length="300" mass="33071">MTYREETTGGMRLGLQIPNMTWPNGPAGLGADLAAVARTADQAGFDYLALMDHFFQIETVGPPEAEMLEAYTTLGFLAAHTERATLLTLITGVHHRQPGLLAKIVTTLDVLSGGRAMLGIGAGWNAEESRGLGIPFPPLAERFELLEETLRYVLQMWSGDDGPFHGKRIRAERLLNSPQPLTRPHPPIMIGGGGEKKTLRLVARYAQACNLFNTPELEHKLAVLREHCEREGRDYAEITKTVYQFMDVGDNGEKTGQLLDELRRLHDLGFDAAIGAAPQLPRLDVLERIGADVIPVVRQF</sequence>
<evidence type="ECO:0000256" key="1">
    <source>
        <dbReference type="ARBA" id="ARBA00022630"/>
    </source>
</evidence>
<keyword evidence="4" id="KW-0503">Monooxygenase</keyword>
<keyword evidence="7" id="KW-1185">Reference proteome</keyword>
<dbReference type="Proteomes" id="UP001339911">
    <property type="component" value="Unassembled WGS sequence"/>
</dbReference>
<dbReference type="EC" id="1.-.-.-" evidence="6"/>
<dbReference type="PANTHER" id="PTHR42847:SF8">
    <property type="entry name" value="CONSERVED PROTEIN"/>
    <property type="match status" value="1"/>
</dbReference>
<organism evidence="6 7">
    <name type="scientific">Plantactinospora veratri</name>
    <dbReference type="NCBI Taxonomy" id="1436122"/>
    <lineage>
        <taxon>Bacteria</taxon>
        <taxon>Bacillati</taxon>
        <taxon>Actinomycetota</taxon>
        <taxon>Actinomycetes</taxon>
        <taxon>Micromonosporales</taxon>
        <taxon>Micromonosporaceae</taxon>
        <taxon>Plantactinospora</taxon>
    </lineage>
</organism>
<dbReference type="RefSeq" id="WP_331207308.1">
    <property type="nucleotide sequence ID" value="NZ_JAZGQL010000005.1"/>
</dbReference>
<evidence type="ECO:0000256" key="4">
    <source>
        <dbReference type="ARBA" id="ARBA00023033"/>
    </source>
</evidence>
<dbReference type="InterPro" id="IPR011251">
    <property type="entry name" value="Luciferase-like_dom"/>
</dbReference>
<dbReference type="Pfam" id="PF00296">
    <property type="entry name" value="Bac_luciferase"/>
    <property type="match status" value="1"/>
</dbReference>
<dbReference type="GO" id="GO:0016491">
    <property type="term" value="F:oxidoreductase activity"/>
    <property type="evidence" value="ECO:0007669"/>
    <property type="project" value="UniProtKB-KW"/>
</dbReference>
<dbReference type="InterPro" id="IPR019952">
    <property type="entry name" value="F420_OxRdatse_Rv1855c_pred"/>
</dbReference>
<dbReference type="InterPro" id="IPR050172">
    <property type="entry name" value="SsuD_RutA_monooxygenase"/>
</dbReference>
<keyword evidence="1" id="KW-0285">Flavoprotein</keyword>
<dbReference type="NCBIfam" id="TIGR03560">
    <property type="entry name" value="F420_Rv1855c"/>
    <property type="match status" value="1"/>
</dbReference>
<dbReference type="Gene3D" id="3.20.20.30">
    <property type="entry name" value="Luciferase-like domain"/>
    <property type="match status" value="1"/>
</dbReference>
<dbReference type="EMBL" id="JAZGQL010000005">
    <property type="protein sequence ID" value="MEE6306997.1"/>
    <property type="molecule type" value="Genomic_DNA"/>
</dbReference>
<evidence type="ECO:0000259" key="5">
    <source>
        <dbReference type="Pfam" id="PF00296"/>
    </source>
</evidence>
<gene>
    <name evidence="6" type="ORF">V1634_09190</name>
</gene>
<keyword evidence="3 6" id="KW-0560">Oxidoreductase</keyword>
<keyword evidence="2" id="KW-0288">FMN</keyword>
<name>A0ABU7SAM8_9ACTN</name>
<comment type="caution">
    <text evidence="6">The sequence shown here is derived from an EMBL/GenBank/DDBJ whole genome shotgun (WGS) entry which is preliminary data.</text>
</comment>
<evidence type="ECO:0000256" key="3">
    <source>
        <dbReference type="ARBA" id="ARBA00023002"/>
    </source>
</evidence>
<reference evidence="6 7" key="1">
    <citation type="submission" date="2024-01" db="EMBL/GenBank/DDBJ databases">
        <title>Genome insights into Plantactinospora veratri sp. nov.</title>
        <authorList>
            <person name="Wang L."/>
        </authorList>
    </citation>
    <scope>NUCLEOTIDE SEQUENCE [LARGE SCALE GENOMIC DNA]</scope>
    <source>
        <strain evidence="6 7">NEAU-FHS4</strain>
    </source>
</reference>
<proteinExistence type="predicted"/>
<dbReference type="SUPFAM" id="SSF51679">
    <property type="entry name" value="Bacterial luciferase-like"/>
    <property type="match status" value="1"/>
</dbReference>
<dbReference type="PANTHER" id="PTHR42847">
    <property type="entry name" value="ALKANESULFONATE MONOOXYGENASE"/>
    <property type="match status" value="1"/>
</dbReference>
<accession>A0ABU7SAM8</accession>